<evidence type="ECO:0000313" key="2">
    <source>
        <dbReference type="EMBL" id="KAF2763571.1"/>
    </source>
</evidence>
<dbReference type="GeneID" id="54484245"/>
<feature type="compositionally biased region" description="Polar residues" evidence="1">
    <location>
        <begin position="34"/>
        <end position="55"/>
    </location>
</feature>
<organism evidence="2 3">
    <name type="scientific">Pseudovirgaria hyperparasitica</name>
    <dbReference type="NCBI Taxonomy" id="470096"/>
    <lineage>
        <taxon>Eukaryota</taxon>
        <taxon>Fungi</taxon>
        <taxon>Dikarya</taxon>
        <taxon>Ascomycota</taxon>
        <taxon>Pezizomycotina</taxon>
        <taxon>Dothideomycetes</taxon>
        <taxon>Dothideomycetes incertae sedis</taxon>
        <taxon>Acrospermales</taxon>
        <taxon>Acrospermaceae</taxon>
        <taxon>Pseudovirgaria</taxon>
    </lineage>
</organism>
<feature type="region of interest" description="Disordered" evidence="1">
    <location>
        <begin position="98"/>
        <end position="119"/>
    </location>
</feature>
<sequence>MPSPIHQKYSSQTHRLPSEPISSSAEPRQDRRSSLSSAQNEILISSPPNRFSRRGSNAWENFAALKRPIDNPNVEARRASFADSRPKGGMFGTWFNSTFRGLSASPPQKEQKGTSTLSR</sequence>
<feature type="region of interest" description="Disordered" evidence="1">
    <location>
        <begin position="1"/>
        <end position="55"/>
    </location>
</feature>
<feature type="compositionally biased region" description="Polar residues" evidence="1">
    <location>
        <begin position="8"/>
        <end position="26"/>
    </location>
</feature>
<evidence type="ECO:0008006" key="4">
    <source>
        <dbReference type="Google" id="ProtNLM"/>
    </source>
</evidence>
<name>A0A6A6WMW8_9PEZI</name>
<dbReference type="RefSeq" id="XP_033606022.1">
    <property type="nucleotide sequence ID" value="XM_033743191.1"/>
</dbReference>
<evidence type="ECO:0000256" key="1">
    <source>
        <dbReference type="SAM" id="MobiDB-lite"/>
    </source>
</evidence>
<dbReference type="Proteomes" id="UP000799437">
    <property type="component" value="Unassembled WGS sequence"/>
</dbReference>
<dbReference type="AlphaFoldDB" id="A0A6A6WMW8"/>
<proteinExistence type="predicted"/>
<reference evidence="2" key="1">
    <citation type="journal article" date="2020" name="Stud. Mycol.">
        <title>101 Dothideomycetes genomes: a test case for predicting lifestyles and emergence of pathogens.</title>
        <authorList>
            <person name="Haridas S."/>
            <person name="Albert R."/>
            <person name="Binder M."/>
            <person name="Bloem J."/>
            <person name="Labutti K."/>
            <person name="Salamov A."/>
            <person name="Andreopoulos B."/>
            <person name="Baker S."/>
            <person name="Barry K."/>
            <person name="Bills G."/>
            <person name="Bluhm B."/>
            <person name="Cannon C."/>
            <person name="Castanera R."/>
            <person name="Culley D."/>
            <person name="Daum C."/>
            <person name="Ezra D."/>
            <person name="Gonzalez J."/>
            <person name="Henrissat B."/>
            <person name="Kuo A."/>
            <person name="Liang C."/>
            <person name="Lipzen A."/>
            <person name="Lutzoni F."/>
            <person name="Magnuson J."/>
            <person name="Mondo S."/>
            <person name="Nolan M."/>
            <person name="Ohm R."/>
            <person name="Pangilinan J."/>
            <person name="Park H.-J."/>
            <person name="Ramirez L."/>
            <person name="Alfaro M."/>
            <person name="Sun H."/>
            <person name="Tritt A."/>
            <person name="Yoshinaga Y."/>
            <person name="Zwiers L.-H."/>
            <person name="Turgeon B."/>
            <person name="Goodwin S."/>
            <person name="Spatafora J."/>
            <person name="Crous P."/>
            <person name="Grigoriev I."/>
        </authorList>
    </citation>
    <scope>NUCLEOTIDE SEQUENCE</scope>
    <source>
        <strain evidence="2">CBS 121739</strain>
    </source>
</reference>
<dbReference type="EMBL" id="ML996565">
    <property type="protein sequence ID" value="KAF2763571.1"/>
    <property type="molecule type" value="Genomic_DNA"/>
</dbReference>
<accession>A0A6A6WMW8</accession>
<gene>
    <name evidence="2" type="ORF">EJ05DRAFT_472465</name>
</gene>
<dbReference type="OrthoDB" id="4158609at2759"/>
<evidence type="ECO:0000313" key="3">
    <source>
        <dbReference type="Proteomes" id="UP000799437"/>
    </source>
</evidence>
<protein>
    <recommendedName>
        <fullName evidence="4">Conidiation-specific expression protein</fullName>
    </recommendedName>
</protein>
<keyword evidence="3" id="KW-1185">Reference proteome</keyword>